<dbReference type="GeneID" id="10447406"/>
<evidence type="ECO:0000313" key="2">
    <source>
        <dbReference type="Proteomes" id="UP000243423"/>
    </source>
</evidence>
<accession>F2HI74</accession>
<evidence type="ECO:0000313" key="1">
    <source>
        <dbReference type="EMBL" id="AEA38998.1"/>
    </source>
</evidence>
<proteinExistence type="predicted"/>
<gene>
    <name evidence="1" type="ORF">CPARA_3gp340</name>
</gene>
<geneLocation type="nucleomorph" evidence="1"/>
<organism evidence="1 2">
    <name type="scientific">Cryptomonas paramaecium</name>
    <dbReference type="NCBI Taxonomy" id="2898"/>
    <lineage>
        <taxon>Eukaryota</taxon>
        <taxon>Cryptophyceae</taxon>
        <taxon>Cryptomonadales</taxon>
        <taxon>Cryptomonadaceae</taxon>
        <taxon>Cryptomonas</taxon>
    </lineage>
</organism>
<dbReference type="EMBL" id="CP002174">
    <property type="protein sequence ID" value="AEA38998.1"/>
    <property type="molecule type" value="Genomic_DNA"/>
</dbReference>
<protein>
    <submittedName>
        <fullName evidence="1">Uncharacterized protein</fullName>
    </submittedName>
</protein>
<name>F2HI74_9CRYP</name>
<dbReference type="AlphaFoldDB" id="F2HI74"/>
<keyword evidence="1" id="KW-0542">Nucleomorph</keyword>
<sequence length="132" mass="15871">MVSFLFRNSQYMKKNFSKIFSHCEYNHSNDKCVKSDIDFFDMSFQKNLFGKPKQLFFIDFSKKKKLCMTYINLMNNIKINKIKNISSEKKLKYKQLFESDANFFGQKNKLYFSEINFFLCIKANIKVVLKKN</sequence>
<dbReference type="RefSeq" id="XP_003239896.1">
    <property type="nucleotide sequence ID" value="XM_003239848.1"/>
</dbReference>
<dbReference type="Proteomes" id="UP000243423">
    <property type="component" value="Nucleomorph 3"/>
</dbReference>
<reference evidence="1 2" key="1">
    <citation type="journal article" date="2011" name="Genome Biol. Evol.">
        <title>Complete nucleomorph genome sequence of the nonphotosynthetic alga Cryptomonas paramecium reveals a core nucleomorph gene set.</title>
        <authorList>
            <person name="Tanifuji G."/>
            <person name="Onodera N.T."/>
            <person name="Wheeler T.J."/>
            <person name="Dlutek M."/>
            <person name="Donaher N."/>
            <person name="Archibald J.M."/>
        </authorList>
    </citation>
    <scope>NUCLEOTIDE SEQUENCE [LARGE SCALE GENOMIC DNA]</scope>
    <source>
        <strain evidence="1 2">CCAP977/2A</strain>
    </source>
</reference>